<dbReference type="Proteomes" id="UP000292781">
    <property type="component" value="Unassembled WGS sequence"/>
</dbReference>
<reference evidence="4 5" key="1">
    <citation type="submission" date="2019-02" db="EMBL/GenBank/DDBJ databases">
        <title>Siculibacillus lacustris gen. nov., sp. nov., a new rosette-forming bacterium isolated from a freshwater crater lake (Lake St. Ana, Romania).</title>
        <authorList>
            <person name="Felfoldi T."/>
            <person name="Marton Z."/>
            <person name="Szabo A."/>
            <person name="Mentes A."/>
            <person name="Boka K."/>
            <person name="Marialigeti K."/>
            <person name="Mathe I."/>
            <person name="Koncz M."/>
            <person name="Schumann P."/>
            <person name="Toth E."/>
        </authorList>
    </citation>
    <scope>NUCLEOTIDE SEQUENCE [LARGE SCALE GENOMIC DNA]</scope>
    <source>
        <strain evidence="4 5">SA-279</strain>
    </source>
</reference>
<dbReference type="EMBL" id="SJFN01000004">
    <property type="protein sequence ID" value="TBW40434.1"/>
    <property type="molecule type" value="Genomic_DNA"/>
</dbReference>
<gene>
    <name evidence="4" type="ORF">EYW49_04445</name>
</gene>
<name>A0A4Q9VX20_9HYPH</name>
<dbReference type="InterPro" id="IPR045254">
    <property type="entry name" value="Nit1/2_C-N_Hydrolase"/>
</dbReference>
<feature type="domain" description="CN hydrolase" evidence="3">
    <location>
        <begin position="4"/>
        <end position="252"/>
    </location>
</feature>
<comment type="similarity">
    <text evidence="1">Belongs to the carbon-nitrogen hydrolase superfamily. NIT1/NIT2 family.</text>
</comment>
<dbReference type="OrthoDB" id="9811121at2"/>
<keyword evidence="2 4" id="KW-0378">Hydrolase</keyword>
<dbReference type="RefSeq" id="WP_131306603.1">
    <property type="nucleotide sequence ID" value="NZ_SJFN01000004.1"/>
</dbReference>
<comment type="caution">
    <text evidence="4">The sequence shown here is derived from an EMBL/GenBank/DDBJ whole genome shotgun (WGS) entry which is preliminary data.</text>
</comment>
<dbReference type="CDD" id="cd07572">
    <property type="entry name" value="nit"/>
    <property type="match status" value="1"/>
</dbReference>
<dbReference type="InterPro" id="IPR036526">
    <property type="entry name" value="C-N_Hydrolase_sf"/>
</dbReference>
<organism evidence="4 5">
    <name type="scientific">Siculibacillus lacustris</name>
    <dbReference type="NCBI Taxonomy" id="1549641"/>
    <lineage>
        <taxon>Bacteria</taxon>
        <taxon>Pseudomonadati</taxon>
        <taxon>Pseudomonadota</taxon>
        <taxon>Alphaproteobacteria</taxon>
        <taxon>Hyphomicrobiales</taxon>
        <taxon>Ancalomicrobiaceae</taxon>
        <taxon>Siculibacillus</taxon>
    </lineage>
</organism>
<dbReference type="InterPro" id="IPR001110">
    <property type="entry name" value="UPF0012_CS"/>
</dbReference>
<accession>A0A4Q9VX20</accession>
<proteinExistence type="inferred from homology"/>
<evidence type="ECO:0000256" key="1">
    <source>
        <dbReference type="ARBA" id="ARBA00010613"/>
    </source>
</evidence>
<dbReference type="GO" id="GO:0016811">
    <property type="term" value="F:hydrolase activity, acting on carbon-nitrogen (but not peptide) bonds, in linear amides"/>
    <property type="evidence" value="ECO:0007669"/>
    <property type="project" value="InterPro"/>
</dbReference>
<dbReference type="Pfam" id="PF00795">
    <property type="entry name" value="CN_hydrolase"/>
    <property type="match status" value="1"/>
</dbReference>
<evidence type="ECO:0000259" key="3">
    <source>
        <dbReference type="PROSITE" id="PS50263"/>
    </source>
</evidence>
<dbReference type="PROSITE" id="PS50263">
    <property type="entry name" value="CN_HYDROLASE"/>
    <property type="match status" value="1"/>
</dbReference>
<keyword evidence="5" id="KW-1185">Reference proteome</keyword>
<protein>
    <submittedName>
        <fullName evidence="4">Carbon-nitrogen hydrolase family protein</fullName>
    </submittedName>
</protein>
<dbReference type="PANTHER" id="PTHR23088">
    <property type="entry name" value="NITRILASE-RELATED"/>
    <property type="match status" value="1"/>
</dbReference>
<dbReference type="SUPFAM" id="SSF56317">
    <property type="entry name" value="Carbon-nitrogen hydrolase"/>
    <property type="match status" value="1"/>
</dbReference>
<evidence type="ECO:0000313" key="5">
    <source>
        <dbReference type="Proteomes" id="UP000292781"/>
    </source>
</evidence>
<evidence type="ECO:0000313" key="4">
    <source>
        <dbReference type="EMBL" id="TBW40434.1"/>
    </source>
</evidence>
<sequence>MTTFRAALVQMRSSRSVAENVASLEGYVREAAAGGAVYVQTPETTGIMDEDPARLFATLTDEAGDATLAAARRLAAELSIHLHIGSLAIKVGDGTKAANRAFVIGPDGAIVARYDKIHLFDVQLADGQVYRESARYVAGDKAVMVDLPWGRLGVTICYDVRFPHLYRALAGAGAGLLAVPAAFTRPTGEAHWHVLLRARAIETGAWVLAAAQGGVHENGRETYGHSLVIDPWGRVVAEAGTEPGVIFADIDMTEPDVVRARVPSLRHDRPFTAPASDGRTAT</sequence>
<dbReference type="PANTHER" id="PTHR23088:SF27">
    <property type="entry name" value="DEAMINATED GLUTATHIONE AMIDASE"/>
    <property type="match status" value="1"/>
</dbReference>
<dbReference type="PROSITE" id="PS01227">
    <property type="entry name" value="UPF0012"/>
    <property type="match status" value="1"/>
</dbReference>
<dbReference type="Gene3D" id="3.60.110.10">
    <property type="entry name" value="Carbon-nitrogen hydrolase"/>
    <property type="match status" value="1"/>
</dbReference>
<evidence type="ECO:0000256" key="2">
    <source>
        <dbReference type="ARBA" id="ARBA00022801"/>
    </source>
</evidence>
<dbReference type="InterPro" id="IPR003010">
    <property type="entry name" value="C-N_Hydrolase"/>
</dbReference>
<dbReference type="AlphaFoldDB" id="A0A4Q9VX20"/>